<dbReference type="Proteomes" id="UP001236014">
    <property type="component" value="Chromosome"/>
</dbReference>
<keyword evidence="1" id="KW-0732">Signal</keyword>
<dbReference type="SUPFAM" id="SSF50952">
    <property type="entry name" value="Soluble quinoprotein glucose dehydrogenase"/>
    <property type="match status" value="1"/>
</dbReference>
<dbReference type="InterPro" id="IPR012938">
    <property type="entry name" value="Glc/Sorbosone_DH"/>
</dbReference>
<protein>
    <submittedName>
        <fullName evidence="3">PQQ-dependent sugar dehydrogenase</fullName>
    </submittedName>
</protein>
<dbReference type="KEGG" id="acab:QRX50_14045"/>
<dbReference type="PANTHER" id="PTHR19328">
    <property type="entry name" value="HEDGEHOG-INTERACTING PROTEIN"/>
    <property type="match status" value="1"/>
</dbReference>
<evidence type="ECO:0000259" key="2">
    <source>
        <dbReference type="Pfam" id="PF07995"/>
    </source>
</evidence>
<feature type="signal peptide" evidence="1">
    <location>
        <begin position="1"/>
        <end position="25"/>
    </location>
</feature>
<accession>A0A9Y2INW6</accession>
<feature type="chain" id="PRO_5040742440" evidence="1">
    <location>
        <begin position="26"/>
        <end position="397"/>
    </location>
</feature>
<proteinExistence type="predicted"/>
<name>A0A9Y2INW6_9PSEU</name>
<dbReference type="InterPro" id="IPR011042">
    <property type="entry name" value="6-blade_b-propeller_TolB-like"/>
</dbReference>
<dbReference type="EMBL" id="CP127294">
    <property type="protein sequence ID" value="WIX81793.1"/>
    <property type="molecule type" value="Genomic_DNA"/>
</dbReference>
<dbReference type="Gene3D" id="2.120.10.30">
    <property type="entry name" value="TolB, C-terminal domain"/>
    <property type="match status" value="1"/>
</dbReference>
<organism evidence="3 4">
    <name type="scientific">Amycolatopsis carbonis</name>
    <dbReference type="NCBI Taxonomy" id="715471"/>
    <lineage>
        <taxon>Bacteria</taxon>
        <taxon>Bacillati</taxon>
        <taxon>Actinomycetota</taxon>
        <taxon>Actinomycetes</taxon>
        <taxon>Pseudonocardiales</taxon>
        <taxon>Pseudonocardiaceae</taxon>
        <taxon>Amycolatopsis</taxon>
    </lineage>
</organism>
<gene>
    <name evidence="3" type="ORF">QRX50_14045</name>
</gene>
<evidence type="ECO:0000313" key="4">
    <source>
        <dbReference type="Proteomes" id="UP001236014"/>
    </source>
</evidence>
<keyword evidence="4" id="KW-1185">Reference proteome</keyword>
<feature type="domain" description="Glucose/Sorbosone dehydrogenase" evidence="2">
    <location>
        <begin position="50"/>
        <end position="387"/>
    </location>
</feature>
<sequence length="397" mass="41806">MRLPGVVLLAVVAVLATACSGAASAPPPLTSAPSAASATGFRVEEVAGGLEHGWDIGFLPDGSLLVPQRPGKLALIRGGRTTEVRADFSDVLVQGEGGLMGMVLAADFASSREFTTCQTHQEDGRAVDVRLVTWRLAPDGAGASKVRDLLTGLPVNPSGRHSGCRPTLAPDGALLVGTGDTARPTLAQDRHSLGGKLLRINAKTGEALPDNPFYSSTDPRERRIYTYGHRNIQGVAIRPGTGQVLTSEHGPTFDDEVNLIRPGANYGWDPSKGGTDSSYDESVPMTDLTRFPSAVRPLWTSGEITEATSGDAFLTGPQWGVNEGALAVVALKGQKLLLLHLDTAANVTSVTLPPEFDDRFGRLRAVRSSPDGALYVTTSNGSDDKLLRVTPGTQEPR</sequence>
<dbReference type="PANTHER" id="PTHR19328:SF13">
    <property type="entry name" value="HIPL1 PROTEIN"/>
    <property type="match status" value="1"/>
</dbReference>
<dbReference type="PROSITE" id="PS51257">
    <property type="entry name" value="PROKAR_LIPOPROTEIN"/>
    <property type="match status" value="1"/>
</dbReference>
<dbReference type="InterPro" id="IPR011041">
    <property type="entry name" value="Quinoprot_gluc/sorb_DH_b-prop"/>
</dbReference>
<dbReference type="AlphaFoldDB" id="A0A9Y2INW6"/>
<dbReference type="Pfam" id="PF07995">
    <property type="entry name" value="GSDH"/>
    <property type="match status" value="1"/>
</dbReference>
<evidence type="ECO:0000313" key="3">
    <source>
        <dbReference type="EMBL" id="WIX81793.1"/>
    </source>
</evidence>
<evidence type="ECO:0000256" key="1">
    <source>
        <dbReference type="SAM" id="SignalP"/>
    </source>
</evidence>
<dbReference type="RefSeq" id="WP_285972375.1">
    <property type="nucleotide sequence ID" value="NZ_CP127294.1"/>
</dbReference>
<reference evidence="3 4" key="1">
    <citation type="submission" date="2023-06" db="EMBL/GenBank/DDBJ databases">
        <authorList>
            <person name="Oyuntsetseg B."/>
            <person name="Kim S.B."/>
        </authorList>
    </citation>
    <scope>NUCLEOTIDE SEQUENCE [LARGE SCALE GENOMIC DNA]</scope>
    <source>
        <strain evidence="3 4">2-15</strain>
    </source>
</reference>